<organism evidence="2 3">
    <name type="scientific">Erwinia pyri</name>
    <dbReference type="NCBI Taxonomy" id="3062598"/>
    <lineage>
        <taxon>Bacteria</taxon>
        <taxon>Pseudomonadati</taxon>
        <taxon>Pseudomonadota</taxon>
        <taxon>Gammaproteobacteria</taxon>
        <taxon>Enterobacterales</taxon>
        <taxon>Erwiniaceae</taxon>
        <taxon>Erwinia</taxon>
    </lineage>
</organism>
<gene>
    <name evidence="2" type="ORF">Q3V30_12140</name>
</gene>
<dbReference type="EMBL" id="CP132353">
    <property type="protein sequence ID" value="WLS77241.1"/>
    <property type="molecule type" value="Genomic_DNA"/>
</dbReference>
<keyword evidence="3" id="KW-1185">Reference proteome</keyword>
<reference evidence="2 3" key="1">
    <citation type="submission" date="2023-07" db="EMBL/GenBank/DDBJ databases">
        <title>Pathogenic bacteria of pear tree diseases.</title>
        <authorList>
            <person name="Zhang Z."/>
            <person name="He L."/>
            <person name="Huang R."/>
        </authorList>
    </citation>
    <scope>NUCLEOTIDE SEQUENCE [LARGE SCALE GENOMIC DNA]</scope>
    <source>
        <strain evidence="2 3">DE2</strain>
    </source>
</reference>
<dbReference type="Proteomes" id="UP001228139">
    <property type="component" value="Chromosome"/>
</dbReference>
<proteinExistence type="predicted"/>
<dbReference type="KEGG" id="epi:Q3V30_12140"/>
<protein>
    <submittedName>
        <fullName evidence="2">Uncharacterized protein</fullName>
    </submittedName>
</protein>
<evidence type="ECO:0000256" key="1">
    <source>
        <dbReference type="SAM" id="Phobius"/>
    </source>
</evidence>
<evidence type="ECO:0000313" key="2">
    <source>
        <dbReference type="EMBL" id="WLS77241.1"/>
    </source>
</evidence>
<keyword evidence="1" id="KW-1133">Transmembrane helix</keyword>
<keyword evidence="1" id="KW-0812">Transmembrane</keyword>
<accession>A0AA50HKP7</accession>
<dbReference type="RefSeq" id="WP_306205987.1">
    <property type="nucleotide sequence ID" value="NZ_CP132353.1"/>
</dbReference>
<feature type="transmembrane region" description="Helical" evidence="1">
    <location>
        <begin position="14"/>
        <end position="34"/>
    </location>
</feature>
<sequence length="40" mass="4581">MKTRLKEHFSHNKIFYHGIRTAVVLIALLVLALATEMVSK</sequence>
<name>A0AA50HKP7_9GAMM</name>
<keyword evidence="1" id="KW-0472">Membrane</keyword>
<evidence type="ECO:0000313" key="3">
    <source>
        <dbReference type="Proteomes" id="UP001228139"/>
    </source>
</evidence>
<dbReference type="AlphaFoldDB" id="A0AA50HKP7"/>